<keyword evidence="1" id="KW-0732">Signal</keyword>
<evidence type="ECO:0000313" key="5">
    <source>
        <dbReference type="Proteomes" id="UP000078237"/>
    </source>
</evidence>
<evidence type="ECO:0000313" key="4">
    <source>
        <dbReference type="EMBL" id="KXX77545.1"/>
    </source>
</evidence>
<sequence length="270" mass="29333">MIYSVLLGLSLAYEVSAACSRATLEEATASYVQAQAAGQLDLLSLASEVSYAENDTPMDVAEGVLSQAITIDFNRSIHDTVECATLTELTAATAEHPYVIHTRMLVGDGGDITSIESVVTDEGDWIFNATGHLYWTQQESWDPIPAEQRDTRDVIKAAGDAYLDQWFNSTLPVPLGTPCARLEGGIYTGQRNISANTCVMPAFPTPIDAGNRRYVIDEEMGAVGIFNGFPWLEASDPEAVMPSSNLFRVQGGLIRYIHEITVCKTPMCGR</sequence>
<dbReference type="EMBL" id="LCTW02000156">
    <property type="protein sequence ID" value="KXX77545.1"/>
    <property type="molecule type" value="Genomic_DNA"/>
</dbReference>
<reference evidence="4 5" key="3">
    <citation type="submission" date="2016-01" db="EMBL/GenBank/DDBJ databases">
        <title>Madurella mycetomatis genome sequencing.</title>
        <authorList>
            <person name="Van De Sande W."/>
        </authorList>
    </citation>
    <scope>NUCLEOTIDE SEQUENCE [LARGE SCALE GENOMIC DNA]</scope>
    <source>
        <strain evidence="5">mm55</strain>
        <strain evidence="4">Mm55</strain>
    </source>
</reference>
<evidence type="ECO:0000259" key="2">
    <source>
        <dbReference type="Pfam" id="PF26061"/>
    </source>
</evidence>
<feature type="domain" description="DUF8021" evidence="2">
    <location>
        <begin position="148"/>
        <end position="261"/>
    </location>
</feature>
<dbReference type="VEuPathDB" id="FungiDB:MMYC01_207388"/>
<reference evidence="4" key="2">
    <citation type="submission" date="2015-06" db="EMBL/GenBank/DDBJ databases">
        <authorList>
            <person name="Hoefler B.C."/>
            <person name="Straight P.D."/>
        </authorList>
    </citation>
    <scope>NUCLEOTIDE SEQUENCE [LARGE SCALE GENOMIC DNA]</scope>
    <source>
        <strain evidence="4">Mm55</strain>
    </source>
</reference>
<feature type="signal peptide" evidence="1">
    <location>
        <begin position="1"/>
        <end position="17"/>
    </location>
</feature>
<dbReference type="Pfam" id="PF26061">
    <property type="entry name" value="DUF8021"/>
    <property type="match status" value="1"/>
</dbReference>
<dbReference type="VEuPathDB" id="FungiDB:MMYC01_210652"/>
<evidence type="ECO:0000256" key="1">
    <source>
        <dbReference type="SAM" id="SignalP"/>
    </source>
</evidence>
<evidence type="ECO:0000313" key="3">
    <source>
        <dbReference type="EMBL" id="KXX72884.1"/>
    </source>
</evidence>
<reference evidence="5" key="1">
    <citation type="submission" date="2015-06" db="EMBL/GenBank/DDBJ databases">
        <authorList>
            <person name="van de Sande W.W.J."/>
        </authorList>
    </citation>
    <scope>NUCLEOTIDE SEQUENCE [LARGE SCALE GENOMIC DNA]</scope>
    <source>
        <strain evidence="5">mm55</strain>
    </source>
</reference>
<keyword evidence="5" id="KW-1185">Reference proteome</keyword>
<accession>A0A175W1W8</accession>
<proteinExistence type="predicted"/>
<organism evidence="4 5">
    <name type="scientific">Madurella mycetomatis</name>
    <dbReference type="NCBI Taxonomy" id="100816"/>
    <lineage>
        <taxon>Eukaryota</taxon>
        <taxon>Fungi</taxon>
        <taxon>Dikarya</taxon>
        <taxon>Ascomycota</taxon>
        <taxon>Pezizomycotina</taxon>
        <taxon>Sordariomycetes</taxon>
        <taxon>Sordariomycetidae</taxon>
        <taxon>Sordariales</taxon>
        <taxon>Sordariales incertae sedis</taxon>
        <taxon>Madurella</taxon>
    </lineage>
</organism>
<feature type="chain" id="PRO_5014046017" description="DUF8021 domain-containing protein" evidence="1">
    <location>
        <begin position="18"/>
        <end position="270"/>
    </location>
</feature>
<protein>
    <recommendedName>
        <fullName evidence="2">DUF8021 domain-containing protein</fullName>
    </recommendedName>
</protein>
<name>A0A175W1W8_9PEZI</name>
<dbReference type="EMBL" id="LCTW02000623">
    <property type="protein sequence ID" value="KXX72884.1"/>
    <property type="molecule type" value="Genomic_DNA"/>
</dbReference>
<dbReference type="Proteomes" id="UP000078237">
    <property type="component" value="Unassembled WGS sequence"/>
</dbReference>
<dbReference type="OrthoDB" id="3515051at2759"/>
<dbReference type="InterPro" id="IPR058334">
    <property type="entry name" value="DUF8021"/>
</dbReference>
<gene>
    <name evidence="4" type="ORF">MMYC01_207388</name>
    <name evidence="3" type="ORF">MMYC01_210652</name>
</gene>
<dbReference type="AlphaFoldDB" id="A0A175W1W8"/>
<comment type="caution">
    <text evidence="4">The sequence shown here is derived from an EMBL/GenBank/DDBJ whole genome shotgun (WGS) entry which is preliminary data.</text>
</comment>